<gene>
    <name evidence="1" type="ORF">CSB93_6471</name>
</gene>
<sequence>MHHIGIVLHRDSPATLAAAHGMAKFGHRGSIGVVRNVNFQASKTSIYIHYRDTFESR</sequence>
<dbReference type="AlphaFoldDB" id="A0A2R3J0G8"/>
<keyword evidence="1" id="KW-0418">Kinase</keyword>
<keyword evidence="1" id="KW-0808">Transferase</keyword>
<evidence type="ECO:0000313" key="2">
    <source>
        <dbReference type="Proteomes" id="UP000238390"/>
    </source>
</evidence>
<proteinExistence type="predicted"/>
<reference evidence="1 2" key="1">
    <citation type="submission" date="2018-02" db="EMBL/GenBank/DDBJ databases">
        <title>FDA/CDC Antimicrobial Resistant Isolate Bank Genome Sequencing.</title>
        <authorList>
            <person name="Benahmed F.H."/>
            <person name="Lutgring J.D."/>
            <person name="Yoo B."/>
            <person name="Machado M."/>
            <person name="Brown A."/>
            <person name="McAllister G."/>
            <person name="Perry A."/>
            <person name="Halpin A.L."/>
            <person name="Vavikolanu K."/>
            <person name="Ott S."/>
            <person name="Zhao X."/>
            <person name="Tallon L.J."/>
            <person name="Sadzewicz L."/>
            <person name="Aluvathingal J."/>
            <person name="Nadendla S."/>
            <person name="Voskania-kordi A."/>
            <person name="Simonyan V."/>
            <person name="Patel J."/>
            <person name="Shawar R.M."/>
        </authorList>
    </citation>
    <scope>NUCLEOTIDE SEQUENCE [LARGE SCALE GENOMIC DNA]</scope>
    <source>
        <strain evidence="1 2">AR_0356</strain>
    </source>
</reference>
<organism evidence="1 2">
    <name type="scientific">Pseudomonas paraeruginosa</name>
    <dbReference type="NCBI Taxonomy" id="2994495"/>
    <lineage>
        <taxon>Bacteria</taxon>
        <taxon>Pseudomonadati</taxon>
        <taxon>Pseudomonadota</taxon>
        <taxon>Gammaproteobacteria</taxon>
        <taxon>Pseudomonadales</taxon>
        <taxon>Pseudomonadaceae</taxon>
        <taxon>Pseudomonas</taxon>
    </lineage>
</organism>
<protein>
    <submittedName>
        <fullName evidence="1">Sensor kinase</fullName>
    </submittedName>
</protein>
<dbReference type="EMBL" id="CP027169">
    <property type="protein sequence ID" value="AVK07672.1"/>
    <property type="molecule type" value="Genomic_DNA"/>
</dbReference>
<name>A0A2R3J0G8_9PSED</name>
<keyword evidence="2" id="KW-1185">Reference proteome</keyword>
<evidence type="ECO:0000313" key="1">
    <source>
        <dbReference type="EMBL" id="AVK07672.1"/>
    </source>
</evidence>
<dbReference type="GO" id="GO:0016301">
    <property type="term" value="F:kinase activity"/>
    <property type="evidence" value="ECO:0007669"/>
    <property type="project" value="UniProtKB-KW"/>
</dbReference>
<accession>A0A2R3J0G8</accession>
<dbReference type="Proteomes" id="UP000238390">
    <property type="component" value="Chromosome"/>
</dbReference>